<comment type="subcellular location">
    <subcellularLocation>
        <location evidence="1 10">Nucleus</location>
    </subcellularLocation>
</comment>
<evidence type="ECO:0000259" key="12">
    <source>
        <dbReference type="PROSITE" id="PS51745"/>
    </source>
</evidence>
<evidence type="ECO:0000313" key="14">
    <source>
        <dbReference type="Proteomes" id="UP000029121"/>
    </source>
</evidence>
<comment type="similarity">
    <text evidence="2 10">Belongs to the ARF family.</text>
</comment>
<dbReference type="GO" id="GO:0003677">
    <property type="term" value="F:DNA binding"/>
    <property type="evidence" value="ECO:0007669"/>
    <property type="project" value="UniProtKB-KW"/>
</dbReference>
<keyword evidence="4 10" id="KW-0805">Transcription regulation</keyword>
<evidence type="ECO:0000256" key="6">
    <source>
        <dbReference type="ARBA" id="ARBA00023163"/>
    </source>
</evidence>
<evidence type="ECO:0000256" key="4">
    <source>
        <dbReference type="ARBA" id="ARBA00023015"/>
    </source>
</evidence>
<feature type="domain" description="TF-B3" evidence="11">
    <location>
        <begin position="126"/>
        <end position="228"/>
    </location>
</feature>
<dbReference type="Gene3D" id="2.30.30.1040">
    <property type="match status" value="1"/>
</dbReference>
<proteinExistence type="inferred from homology"/>
<evidence type="ECO:0000256" key="2">
    <source>
        <dbReference type="ARBA" id="ARBA00007853"/>
    </source>
</evidence>
<dbReference type="PANTHER" id="PTHR31384:SF164">
    <property type="entry name" value="AUXIN RESPONSE FACTOR 12-RELATED"/>
    <property type="match status" value="1"/>
</dbReference>
<organism evidence="13 14">
    <name type="scientific">Capsella rubella</name>
    <dbReference type="NCBI Taxonomy" id="81985"/>
    <lineage>
        <taxon>Eukaryota</taxon>
        <taxon>Viridiplantae</taxon>
        <taxon>Streptophyta</taxon>
        <taxon>Embryophyta</taxon>
        <taxon>Tracheophyta</taxon>
        <taxon>Spermatophyta</taxon>
        <taxon>Magnoliopsida</taxon>
        <taxon>eudicotyledons</taxon>
        <taxon>Gunneridae</taxon>
        <taxon>Pentapetalae</taxon>
        <taxon>rosids</taxon>
        <taxon>malvids</taxon>
        <taxon>Brassicales</taxon>
        <taxon>Brassicaceae</taxon>
        <taxon>Camelineae</taxon>
        <taxon>Capsella</taxon>
    </lineage>
</organism>
<dbReference type="STRING" id="81985.R0IK14"/>
<evidence type="ECO:0000259" key="11">
    <source>
        <dbReference type="PROSITE" id="PS50863"/>
    </source>
</evidence>
<dbReference type="InterPro" id="IPR033389">
    <property type="entry name" value="AUX/IAA_dom"/>
</dbReference>
<evidence type="ECO:0000256" key="7">
    <source>
        <dbReference type="ARBA" id="ARBA00023242"/>
    </source>
</evidence>
<dbReference type="GO" id="GO:0009734">
    <property type="term" value="P:auxin-activated signaling pathway"/>
    <property type="evidence" value="ECO:0007669"/>
    <property type="project" value="UniProtKB-KW"/>
</dbReference>
<dbReference type="Pfam" id="PF02362">
    <property type="entry name" value="B3"/>
    <property type="match status" value="1"/>
</dbReference>
<dbReference type="SUPFAM" id="SSF54277">
    <property type="entry name" value="CAD &amp; PB1 domains"/>
    <property type="match status" value="1"/>
</dbReference>
<dbReference type="InterPro" id="IPR053793">
    <property type="entry name" value="PB1-like"/>
</dbReference>
<evidence type="ECO:0000313" key="13">
    <source>
        <dbReference type="EMBL" id="EOA37323.1"/>
    </source>
</evidence>
<dbReference type="PANTHER" id="PTHR31384">
    <property type="entry name" value="AUXIN RESPONSE FACTOR 4-RELATED"/>
    <property type="match status" value="1"/>
</dbReference>
<dbReference type="Pfam" id="PF06507">
    <property type="entry name" value="ARF_AD"/>
    <property type="match status" value="1"/>
</dbReference>
<gene>
    <name evidence="13" type="ORF">CARUB_v10011010mg</name>
</gene>
<dbReference type="InterPro" id="IPR044835">
    <property type="entry name" value="ARF_plant"/>
</dbReference>
<evidence type="ECO:0000256" key="9">
    <source>
        <dbReference type="ARBA" id="ARBA00037697"/>
    </source>
</evidence>
<keyword evidence="7 10" id="KW-0539">Nucleus</keyword>
<dbReference type="eggNOG" id="ENOG502QTME">
    <property type="taxonomic scope" value="Eukaryota"/>
</dbReference>
<keyword evidence="14" id="KW-1185">Reference proteome</keyword>
<feature type="domain" description="PB1" evidence="12">
    <location>
        <begin position="444"/>
        <end position="522"/>
    </location>
</feature>
<feature type="non-terminal residue" evidence="13">
    <location>
        <position position="522"/>
    </location>
</feature>
<dbReference type="InterPro" id="IPR003340">
    <property type="entry name" value="B3_DNA-bd"/>
</dbReference>
<dbReference type="AlphaFoldDB" id="R0IK14"/>
<dbReference type="Gene3D" id="2.40.330.10">
    <property type="entry name" value="DNA-binding pseudobarrel domain"/>
    <property type="match status" value="1"/>
</dbReference>
<dbReference type="GO" id="GO:0006355">
    <property type="term" value="P:regulation of DNA-templated transcription"/>
    <property type="evidence" value="ECO:0007669"/>
    <property type="project" value="InterPro"/>
</dbReference>
<evidence type="ECO:0000256" key="1">
    <source>
        <dbReference type="ARBA" id="ARBA00004123"/>
    </source>
</evidence>
<dbReference type="FunFam" id="2.30.30.1040:FF:000001">
    <property type="entry name" value="Auxin response factor"/>
    <property type="match status" value="1"/>
</dbReference>
<dbReference type="SUPFAM" id="SSF101936">
    <property type="entry name" value="DNA-binding pseudobarrel domain"/>
    <property type="match status" value="1"/>
</dbReference>
<dbReference type="InterPro" id="IPR015300">
    <property type="entry name" value="DNA-bd_pseudobarrel_sf"/>
</dbReference>
<keyword evidence="8 10" id="KW-0927">Auxin signaling pathway</keyword>
<keyword evidence="5 10" id="KW-0238">DNA-binding</keyword>
<dbReference type="CDD" id="cd10017">
    <property type="entry name" value="B3_DNA"/>
    <property type="match status" value="1"/>
</dbReference>
<evidence type="ECO:0000256" key="8">
    <source>
        <dbReference type="ARBA" id="ARBA00023294"/>
    </source>
</evidence>
<comment type="function">
    <text evidence="9">Auxin response factors (ARFs) are transcriptional factors that bind specifically to the DNA sequence 5'-TGTCTC-3' found in the auxin-responsive promoter elements (AuxREs). Could act as transcriptional activator or repressor. Formation of heterodimers with Aux/IAA proteins may alter their ability to modulate early auxin response genes expression.</text>
</comment>
<dbReference type="PROSITE" id="PS51745">
    <property type="entry name" value="PB1"/>
    <property type="match status" value="1"/>
</dbReference>
<evidence type="ECO:0000256" key="3">
    <source>
        <dbReference type="ARBA" id="ARBA00011726"/>
    </source>
</evidence>
<dbReference type="Proteomes" id="UP000029121">
    <property type="component" value="Unassembled WGS sequence"/>
</dbReference>
<accession>R0IK14</accession>
<evidence type="ECO:0000256" key="5">
    <source>
        <dbReference type="ARBA" id="ARBA00023125"/>
    </source>
</evidence>
<dbReference type="PROSITE" id="PS50863">
    <property type="entry name" value="B3"/>
    <property type="match status" value="1"/>
</dbReference>
<dbReference type="SMART" id="SM01019">
    <property type="entry name" value="B3"/>
    <property type="match status" value="1"/>
</dbReference>
<keyword evidence="6 10" id="KW-0804">Transcription</keyword>
<reference evidence="14" key="1">
    <citation type="journal article" date="2013" name="Nat. Genet.">
        <title>The Capsella rubella genome and the genomic consequences of rapid mating system evolution.</title>
        <authorList>
            <person name="Slotte T."/>
            <person name="Hazzouri K.M."/>
            <person name="Agren J.A."/>
            <person name="Koenig D."/>
            <person name="Maumus F."/>
            <person name="Guo Y.L."/>
            <person name="Steige K."/>
            <person name="Platts A.E."/>
            <person name="Escobar J.S."/>
            <person name="Newman L.K."/>
            <person name="Wang W."/>
            <person name="Mandakova T."/>
            <person name="Vello E."/>
            <person name="Smith L.M."/>
            <person name="Henz S.R."/>
            <person name="Steffen J."/>
            <person name="Takuno S."/>
            <person name="Brandvain Y."/>
            <person name="Coop G."/>
            <person name="Andolfatto P."/>
            <person name="Hu T.T."/>
            <person name="Blanchette M."/>
            <person name="Clark R.M."/>
            <person name="Quesneville H."/>
            <person name="Nordborg M."/>
            <person name="Gaut B.S."/>
            <person name="Lysak M.A."/>
            <person name="Jenkins J."/>
            <person name="Grimwood J."/>
            <person name="Chapman J."/>
            <person name="Prochnik S."/>
            <person name="Shu S."/>
            <person name="Rokhsar D."/>
            <person name="Schmutz J."/>
            <person name="Weigel D."/>
            <person name="Wright S.I."/>
        </authorList>
    </citation>
    <scope>NUCLEOTIDE SEQUENCE [LARGE SCALE GENOMIC DNA]</scope>
    <source>
        <strain evidence="14">cv. Monte Gargano</strain>
    </source>
</reference>
<dbReference type="GO" id="GO:0005634">
    <property type="term" value="C:nucleus"/>
    <property type="evidence" value="ECO:0007669"/>
    <property type="project" value="UniProtKB-SubCell"/>
</dbReference>
<comment type="subunit">
    <text evidence="3 10">Homodimers and heterodimers.</text>
</comment>
<dbReference type="EMBL" id="KB870805">
    <property type="protein sequence ID" value="EOA37323.1"/>
    <property type="molecule type" value="Genomic_DNA"/>
</dbReference>
<dbReference type="Pfam" id="PF02309">
    <property type="entry name" value="AUX_IAA"/>
    <property type="match status" value="2"/>
</dbReference>
<sequence>MDGCNVANVQPDLSGTFYGSESYMYEQLWKLCAGPLCHLPNLGDKVYYFPQGHIELVEAATREELNQIQSNFDLPSKLECRVISVRLKAEKNTDQVYAEITLIPDARQVVIPTQNDSQYRPKVNSFMKILTASDTSTHGGLSVPKRSATECLPPLDMDIPVPTQDILTKDLHDSVWKFKHSFRGTPQRHLLTTGWSAFVTTKSLVAGDAFILLRGETGELRVGIRRARHQQGNITSSLVSTENMRHGVIASALHAFNNQCMFTVVFKPRSSQFIVKYDKFLDAVNNKFNVGSRFTMRFEAEDFSVKRYSGTIIGVDNFSPHWKDSEWRSLQVQWDELASFPRPEKVSPWEIEHIPPSSNIPQSFLLKNKRSRHVNKIEVVQPSMNNEGGTSLRLFGVSLVVPSGKNESYQVSNTSKLCQKKEFGLTQKFKLPKMAESKQFSSTRSCTKVQMQGVTVGRALDLSVLNGYDQLIHELEKLFDLGGELQSRNQWEMVFIDHEGDHVLIGDVPWLEFCNMVKKILI</sequence>
<dbReference type="InterPro" id="IPR010525">
    <property type="entry name" value="ARF_dom"/>
</dbReference>
<evidence type="ECO:0000256" key="10">
    <source>
        <dbReference type="RuleBase" id="RU004561"/>
    </source>
</evidence>
<dbReference type="Gene3D" id="3.10.20.90">
    <property type="entry name" value="Phosphatidylinositol 3-kinase Catalytic Subunit, Chain A, domain 1"/>
    <property type="match status" value="1"/>
</dbReference>
<dbReference type="FunFam" id="2.40.330.10:FF:000001">
    <property type="entry name" value="Auxin response factor"/>
    <property type="match status" value="1"/>
</dbReference>
<name>R0IK14_9BRAS</name>
<protein>
    <recommendedName>
        <fullName evidence="10">Auxin response factor</fullName>
    </recommendedName>
</protein>